<dbReference type="InterPro" id="IPR003614">
    <property type="entry name" value="Knottins"/>
</dbReference>
<evidence type="ECO:0000313" key="4">
    <source>
        <dbReference type="Proteomes" id="UP001497457"/>
    </source>
</evidence>
<dbReference type="SUPFAM" id="SSF57095">
    <property type="entry name" value="Scorpion toxin-like"/>
    <property type="match status" value="1"/>
</dbReference>
<sequence>MAHSRKNLSAILPLVVLLLVAIATGASASVGDYDLCNNHLSANYKGPCWGWINDSACERVCKEESSNNSSGECYAFQCWCQSRCTSETAAASAPIGQ</sequence>
<keyword evidence="4" id="KW-1185">Reference proteome</keyword>
<dbReference type="EMBL" id="OZ075134">
    <property type="protein sequence ID" value="CAL4990583.1"/>
    <property type="molecule type" value="Genomic_DNA"/>
</dbReference>
<dbReference type="Proteomes" id="UP001497457">
    <property type="component" value="Chromosome 24b"/>
</dbReference>
<dbReference type="Gene3D" id="3.30.30.10">
    <property type="entry name" value="Knottin, scorpion toxin-like"/>
    <property type="match status" value="1"/>
</dbReference>
<name>A0ABC9AZC4_9POAL</name>
<evidence type="ECO:0000259" key="2">
    <source>
        <dbReference type="Pfam" id="PF00304"/>
    </source>
</evidence>
<feature type="chain" id="PRO_5044820416" description="Knottins-like domain-containing protein" evidence="1">
    <location>
        <begin position="29"/>
        <end position="97"/>
    </location>
</feature>
<reference evidence="4" key="1">
    <citation type="submission" date="2024-06" db="EMBL/GenBank/DDBJ databases">
        <authorList>
            <person name="Ryan C."/>
        </authorList>
    </citation>
    <scope>NUCLEOTIDE SEQUENCE [LARGE SCALE GENOMIC DNA]</scope>
</reference>
<evidence type="ECO:0000313" key="3">
    <source>
        <dbReference type="EMBL" id="CAL4990583.1"/>
    </source>
</evidence>
<evidence type="ECO:0000256" key="1">
    <source>
        <dbReference type="SAM" id="SignalP"/>
    </source>
</evidence>
<gene>
    <name evidence="3" type="ORF">URODEC1_LOCUS60323</name>
</gene>
<dbReference type="InterPro" id="IPR036574">
    <property type="entry name" value="Scorpion_toxin-like_sf"/>
</dbReference>
<protein>
    <recommendedName>
        <fullName evidence="2">Knottins-like domain-containing protein</fullName>
    </recommendedName>
</protein>
<feature type="domain" description="Knottins-like" evidence="2">
    <location>
        <begin position="39"/>
        <end position="84"/>
    </location>
</feature>
<feature type="signal peptide" evidence="1">
    <location>
        <begin position="1"/>
        <end position="28"/>
    </location>
</feature>
<reference evidence="3 4" key="2">
    <citation type="submission" date="2024-10" db="EMBL/GenBank/DDBJ databases">
        <authorList>
            <person name="Ryan C."/>
        </authorList>
    </citation>
    <scope>NUCLEOTIDE SEQUENCE [LARGE SCALE GENOMIC DNA]</scope>
</reference>
<dbReference type="Pfam" id="PF00304">
    <property type="entry name" value="Gamma-thionin"/>
    <property type="match status" value="1"/>
</dbReference>
<dbReference type="AlphaFoldDB" id="A0ABC9AZC4"/>
<proteinExistence type="predicted"/>
<accession>A0ABC9AZC4</accession>
<keyword evidence="1" id="KW-0732">Signal</keyword>
<organism evidence="3 4">
    <name type="scientific">Urochloa decumbens</name>
    <dbReference type="NCBI Taxonomy" id="240449"/>
    <lineage>
        <taxon>Eukaryota</taxon>
        <taxon>Viridiplantae</taxon>
        <taxon>Streptophyta</taxon>
        <taxon>Embryophyta</taxon>
        <taxon>Tracheophyta</taxon>
        <taxon>Spermatophyta</taxon>
        <taxon>Magnoliopsida</taxon>
        <taxon>Liliopsida</taxon>
        <taxon>Poales</taxon>
        <taxon>Poaceae</taxon>
        <taxon>PACMAD clade</taxon>
        <taxon>Panicoideae</taxon>
        <taxon>Panicodae</taxon>
        <taxon>Paniceae</taxon>
        <taxon>Melinidinae</taxon>
        <taxon>Urochloa</taxon>
    </lineage>
</organism>